<gene>
    <name evidence="1" type="ORF">P9271_01105</name>
</gene>
<evidence type="ECO:0000313" key="1">
    <source>
        <dbReference type="EMBL" id="MED4399959.1"/>
    </source>
</evidence>
<dbReference type="GeneID" id="301142832"/>
<evidence type="ECO:0000313" key="2">
    <source>
        <dbReference type="Proteomes" id="UP001342826"/>
    </source>
</evidence>
<organism evidence="1 2">
    <name type="scientific">Metabacillus fastidiosus</name>
    <dbReference type="NCBI Taxonomy" id="1458"/>
    <lineage>
        <taxon>Bacteria</taxon>
        <taxon>Bacillati</taxon>
        <taxon>Bacillota</taxon>
        <taxon>Bacilli</taxon>
        <taxon>Bacillales</taxon>
        <taxon>Bacillaceae</taxon>
        <taxon>Metabacillus</taxon>
    </lineage>
</organism>
<reference evidence="1 2" key="1">
    <citation type="submission" date="2023-03" db="EMBL/GenBank/DDBJ databases">
        <title>Bacillus Genome Sequencing.</title>
        <authorList>
            <person name="Dunlap C."/>
        </authorList>
    </citation>
    <scope>NUCLEOTIDE SEQUENCE [LARGE SCALE GENOMIC DNA]</scope>
    <source>
        <strain evidence="1 2">NRS-1717</strain>
    </source>
</reference>
<dbReference type="RefSeq" id="WP_066234502.1">
    <property type="nucleotide sequence ID" value="NZ_JARTFQ010000005.1"/>
</dbReference>
<name>A0ABU6NSA9_9BACI</name>
<keyword evidence="2" id="KW-1185">Reference proteome</keyword>
<sequence>MILHLFIIFTIVATLIGCSEEVPKEFDLNQLTRVDVHVLTDENNEIIITEEEKIKVLRDVLAKVDWEQGVKAEMSRKEDVKATLFFTYDKNMPERLFEYSIWFNEGDALVTIIDREKNAYGRLEKEDEKTLKDILLNN</sequence>
<dbReference type="Proteomes" id="UP001342826">
    <property type="component" value="Unassembled WGS sequence"/>
</dbReference>
<dbReference type="EMBL" id="JARTFS010000001">
    <property type="protein sequence ID" value="MED4399959.1"/>
    <property type="molecule type" value="Genomic_DNA"/>
</dbReference>
<protein>
    <recommendedName>
        <fullName evidence="3">Lipoprotein</fullName>
    </recommendedName>
</protein>
<comment type="caution">
    <text evidence="1">The sequence shown here is derived from an EMBL/GenBank/DDBJ whole genome shotgun (WGS) entry which is preliminary data.</text>
</comment>
<proteinExistence type="predicted"/>
<evidence type="ECO:0008006" key="3">
    <source>
        <dbReference type="Google" id="ProtNLM"/>
    </source>
</evidence>
<accession>A0ABU6NSA9</accession>